<comment type="caution">
    <text evidence="3">The sequence shown here is derived from an EMBL/GenBank/DDBJ whole genome shotgun (WGS) entry which is preliminary data.</text>
</comment>
<reference evidence="3 4" key="1">
    <citation type="submission" date="2023-10" db="EMBL/GenBank/DDBJ databases">
        <authorList>
            <person name="Maclean D."/>
            <person name="Macfadyen A."/>
        </authorList>
    </citation>
    <scope>NUCLEOTIDE SEQUENCE [LARGE SCALE GENOMIC DNA]</scope>
</reference>
<organism evidence="3 4">
    <name type="scientific">Coccomyxa viridis</name>
    <dbReference type="NCBI Taxonomy" id="1274662"/>
    <lineage>
        <taxon>Eukaryota</taxon>
        <taxon>Viridiplantae</taxon>
        <taxon>Chlorophyta</taxon>
        <taxon>core chlorophytes</taxon>
        <taxon>Trebouxiophyceae</taxon>
        <taxon>Trebouxiophyceae incertae sedis</taxon>
        <taxon>Coccomyxaceae</taxon>
        <taxon>Coccomyxa</taxon>
    </lineage>
</organism>
<protein>
    <submittedName>
        <fullName evidence="3">Uncharacterized protein</fullName>
    </submittedName>
</protein>
<evidence type="ECO:0000256" key="2">
    <source>
        <dbReference type="SAM" id="SignalP"/>
    </source>
</evidence>
<gene>
    <name evidence="3" type="ORF">CVIRNUC_007140</name>
</gene>
<feature type="region of interest" description="Disordered" evidence="1">
    <location>
        <begin position="273"/>
        <end position="304"/>
    </location>
</feature>
<evidence type="ECO:0000313" key="3">
    <source>
        <dbReference type="EMBL" id="CAK0783937.1"/>
    </source>
</evidence>
<dbReference type="AlphaFoldDB" id="A0AAV1IB64"/>
<keyword evidence="4" id="KW-1185">Reference proteome</keyword>
<feature type="signal peptide" evidence="2">
    <location>
        <begin position="1"/>
        <end position="22"/>
    </location>
</feature>
<feature type="chain" id="PRO_5043785260" evidence="2">
    <location>
        <begin position="23"/>
        <end position="512"/>
    </location>
</feature>
<evidence type="ECO:0000256" key="1">
    <source>
        <dbReference type="SAM" id="MobiDB-lite"/>
    </source>
</evidence>
<evidence type="ECO:0000313" key="4">
    <source>
        <dbReference type="Proteomes" id="UP001314263"/>
    </source>
</evidence>
<proteinExistence type="predicted"/>
<name>A0AAV1IB64_9CHLO</name>
<feature type="compositionally biased region" description="Low complexity" evidence="1">
    <location>
        <begin position="292"/>
        <end position="304"/>
    </location>
</feature>
<accession>A0AAV1IB64</accession>
<dbReference type="Proteomes" id="UP001314263">
    <property type="component" value="Unassembled WGS sequence"/>
</dbReference>
<dbReference type="EMBL" id="CAUYUE010000009">
    <property type="protein sequence ID" value="CAK0783937.1"/>
    <property type="molecule type" value="Genomic_DNA"/>
</dbReference>
<keyword evidence="2" id="KW-0732">Signal</keyword>
<sequence length="512" mass="53667">MHCRTFRLALVLAALALAVVQGQDNAAEQESTQDQLVKHLAGVFMTKEGGNMDAAQNSMRVFQGVVNEEIFQVFHNKTRQTENIESIPQQLKEYFESQIVAPSESYFHETLEQHLSGLKPNASTFEEIKNAPKPDLSYFKDPNQNPVGDLLKGFTPAGSSVGSVSGPDFITYAPCLVSNSPAGVALSAAAINFIPQLIGITPQGVGLFPSGIYIQPSVIYISPYGLYATPVGLNVAPNLITVAPYIDEANPAGLNVAPTGISVATPASPTRKLLAGEQPASSARKLQEGEAAADTSSPAAAQHALPTDPAEVWLQSYAPWVALMSTIASQHGGADHEKASNFMSTTLEKASMRLKNWSHLNLTDLLPAGVSFTDPMFFDNEASNITSSSKGFSIASAFLNYAPCIIGNIPNGVAITAAGIEFSPTGILINPAGVQSQVSGINLQPTVILIEPTGGNYIPWGANISPTLLSITPALHVVGQQALNIADAGIAIDATTGAASGPWVAPKPSPSG</sequence>